<keyword evidence="4 8" id="KW-0863">Zinc-finger</keyword>
<feature type="domain" description="C2H2-type" evidence="9">
    <location>
        <begin position="108"/>
        <end position="135"/>
    </location>
</feature>
<reference evidence="10 11" key="1">
    <citation type="journal article" date="2019" name="Sci. Rep.">
        <title>Orb-weaving spider Araneus ventricosus genome elucidates the spidroin gene catalogue.</title>
        <authorList>
            <person name="Kono N."/>
            <person name="Nakamura H."/>
            <person name="Ohtoshi R."/>
            <person name="Moran D.A.P."/>
            <person name="Shinohara A."/>
            <person name="Yoshida Y."/>
            <person name="Fujiwara M."/>
            <person name="Mori M."/>
            <person name="Tomita M."/>
            <person name="Arakawa K."/>
        </authorList>
    </citation>
    <scope>NUCLEOTIDE SEQUENCE [LARGE SCALE GENOMIC DNA]</scope>
</reference>
<dbReference type="GO" id="GO:0000978">
    <property type="term" value="F:RNA polymerase II cis-regulatory region sequence-specific DNA binding"/>
    <property type="evidence" value="ECO:0007669"/>
    <property type="project" value="TreeGrafter"/>
</dbReference>
<dbReference type="Pfam" id="PF13465">
    <property type="entry name" value="zf-H2C2_2"/>
    <property type="match status" value="1"/>
</dbReference>
<proteinExistence type="predicted"/>
<dbReference type="GO" id="GO:0006357">
    <property type="term" value="P:regulation of transcription by RNA polymerase II"/>
    <property type="evidence" value="ECO:0007669"/>
    <property type="project" value="TreeGrafter"/>
</dbReference>
<name>A0A4Y2D1H0_ARAVE</name>
<dbReference type="GO" id="GO:0003700">
    <property type="term" value="F:DNA-binding transcription factor activity"/>
    <property type="evidence" value="ECO:0007669"/>
    <property type="project" value="TreeGrafter"/>
</dbReference>
<keyword evidence="2" id="KW-0479">Metal-binding</keyword>
<dbReference type="PROSITE" id="PS50157">
    <property type="entry name" value="ZINC_FINGER_C2H2_2"/>
    <property type="match status" value="2"/>
</dbReference>
<dbReference type="Gene3D" id="3.30.160.60">
    <property type="entry name" value="Classic Zinc Finger"/>
    <property type="match status" value="2"/>
</dbReference>
<dbReference type="InterPro" id="IPR050589">
    <property type="entry name" value="Ikaros_C2H2-ZF"/>
</dbReference>
<dbReference type="AlphaFoldDB" id="A0A4Y2D1H0"/>
<protein>
    <recommendedName>
        <fullName evidence="9">C2H2-type domain-containing protein</fullName>
    </recommendedName>
</protein>
<evidence type="ECO:0000256" key="6">
    <source>
        <dbReference type="ARBA" id="ARBA00023125"/>
    </source>
</evidence>
<evidence type="ECO:0000256" key="4">
    <source>
        <dbReference type="ARBA" id="ARBA00022771"/>
    </source>
</evidence>
<dbReference type="GO" id="GO:0005634">
    <property type="term" value="C:nucleus"/>
    <property type="evidence" value="ECO:0007669"/>
    <property type="project" value="UniProtKB-SubCell"/>
</dbReference>
<evidence type="ECO:0000256" key="2">
    <source>
        <dbReference type="ARBA" id="ARBA00022723"/>
    </source>
</evidence>
<dbReference type="PANTHER" id="PTHR24404:SF106">
    <property type="entry name" value="C2H2-TYPE DOMAIN-CONTAINING PROTEIN"/>
    <property type="match status" value="1"/>
</dbReference>
<keyword evidence="5" id="KW-0862">Zinc</keyword>
<keyword evidence="3" id="KW-0677">Repeat</keyword>
<feature type="domain" description="C2H2-type" evidence="9">
    <location>
        <begin position="136"/>
        <end position="163"/>
    </location>
</feature>
<keyword evidence="7" id="KW-0539">Nucleus</keyword>
<dbReference type="OrthoDB" id="6436001at2759"/>
<evidence type="ECO:0000256" key="1">
    <source>
        <dbReference type="ARBA" id="ARBA00004123"/>
    </source>
</evidence>
<gene>
    <name evidence="10" type="ORF">AVEN_86839_1</name>
</gene>
<keyword evidence="6" id="KW-0238">DNA-binding</keyword>
<evidence type="ECO:0000259" key="9">
    <source>
        <dbReference type="PROSITE" id="PS50157"/>
    </source>
</evidence>
<evidence type="ECO:0000256" key="7">
    <source>
        <dbReference type="ARBA" id="ARBA00023242"/>
    </source>
</evidence>
<evidence type="ECO:0000313" key="10">
    <source>
        <dbReference type="EMBL" id="GBM09966.1"/>
    </source>
</evidence>
<dbReference type="Pfam" id="PF00096">
    <property type="entry name" value="zf-C2H2"/>
    <property type="match status" value="1"/>
</dbReference>
<comment type="subcellular location">
    <subcellularLocation>
        <location evidence="1">Nucleus</location>
    </subcellularLocation>
</comment>
<dbReference type="PROSITE" id="PS00028">
    <property type="entry name" value="ZINC_FINGER_C2H2_1"/>
    <property type="match status" value="2"/>
</dbReference>
<dbReference type="SUPFAM" id="SSF57667">
    <property type="entry name" value="beta-beta-alpha zinc fingers"/>
    <property type="match status" value="1"/>
</dbReference>
<dbReference type="PANTHER" id="PTHR24404">
    <property type="entry name" value="ZINC FINGER PROTEIN"/>
    <property type="match status" value="1"/>
</dbReference>
<dbReference type="InterPro" id="IPR013087">
    <property type="entry name" value="Znf_C2H2_type"/>
</dbReference>
<dbReference type="GO" id="GO:0008270">
    <property type="term" value="F:zinc ion binding"/>
    <property type="evidence" value="ECO:0007669"/>
    <property type="project" value="UniProtKB-KW"/>
</dbReference>
<evidence type="ECO:0000313" key="11">
    <source>
        <dbReference type="Proteomes" id="UP000499080"/>
    </source>
</evidence>
<dbReference type="Proteomes" id="UP000499080">
    <property type="component" value="Unassembled WGS sequence"/>
</dbReference>
<dbReference type="FunFam" id="3.30.160.60:FF:000110">
    <property type="entry name" value="Zinc finger protein-like"/>
    <property type="match status" value="1"/>
</dbReference>
<evidence type="ECO:0000256" key="5">
    <source>
        <dbReference type="ARBA" id="ARBA00022833"/>
    </source>
</evidence>
<dbReference type="SMART" id="SM00355">
    <property type="entry name" value="ZnF_C2H2"/>
    <property type="match status" value="3"/>
</dbReference>
<organism evidence="10 11">
    <name type="scientific">Araneus ventricosus</name>
    <name type="common">Orbweaver spider</name>
    <name type="synonym">Epeira ventricosa</name>
    <dbReference type="NCBI Taxonomy" id="182803"/>
    <lineage>
        <taxon>Eukaryota</taxon>
        <taxon>Metazoa</taxon>
        <taxon>Ecdysozoa</taxon>
        <taxon>Arthropoda</taxon>
        <taxon>Chelicerata</taxon>
        <taxon>Arachnida</taxon>
        <taxon>Araneae</taxon>
        <taxon>Araneomorphae</taxon>
        <taxon>Entelegynae</taxon>
        <taxon>Araneoidea</taxon>
        <taxon>Araneidae</taxon>
        <taxon>Araneus</taxon>
    </lineage>
</organism>
<comment type="caution">
    <text evidence="10">The sequence shown here is derived from an EMBL/GenBank/DDBJ whole genome shotgun (WGS) entry which is preliminary data.</text>
</comment>
<accession>A0A4Y2D1H0</accession>
<evidence type="ECO:0000256" key="3">
    <source>
        <dbReference type="ARBA" id="ARBA00022737"/>
    </source>
</evidence>
<sequence length="193" mass="21870">MSNLLKAELCSIAIPEISPFSRFKLSVRDGPGSGFPFKLTVDSTMGSGHTPAQTVINVLRKSQPCRDTLLLTLHLSRIFLNFVSTFESSHVQASDFNQALVPLHEPRFRCMHCAYVAHSGFNLRNHIRKHTGERPFHCPVCSKSFSQKGNSLRHMTMHFAQSKEECPVCKVKYRKEKELMKHLNMHSSALNSM</sequence>
<dbReference type="InterPro" id="IPR036236">
    <property type="entry name" value="Znf_C2H2_sf"/>
</dbReference>
<dbReference type="EMBL" id="BGPR01000278">
    <property type="protein sequence ID" value="GBM09966.1"/>
    <property type="molecule type" value="Genomic_DNA"/>
</dbReference>
<evidence type="ECO:0000256" key="8">
    <source>
        <dbReference type="PROSITE-ProRule" id="PRU00042"/>
    </source>
</evidence>
<keyword evidence="11" id="KW-1185">Reference proteome</keyword>